<protein>
    <submittedName>
        <fullName evidence="1">Uncharacterized protein</fullName>
    </submittedName>
</protein>
<name>A0A2L2X8W3_9FIRM</name>
<evidence type="ECO:0000313" key="1">
    <source>
        <dbReference type="EMBL" id="GBF32023.1"/>
    </source>
</evidence>
<proteinExistence type="predicted"/>
<dbReference type="AlphaFoldDB" id="A0A2L2X8W3"/>
<organism evidence="1 2">
    <name type="scientific">Desulfocucumis palustris</name>
    <dbReference type="NCBI Taxonomy" id="1898651"/>
    <lineage>
        <taxon>Bacteria</taxon>
        <taxon>Bacillati</taxon>
        <taxon>Bacillota</taxon>
        <taxon>Clostridia</taxon>
        <taxon>Eubacteriales</taxon>
        <taxon>Desulfocucumaceae</taxon>
        <taxon>Desulfocucumis</taxon>
    </lineage>
</organism>
<evidence type="ECO:0000313" key="2">
    <source>
        <dbReference type="Proteomes" id="UP000239549"/>
    </source>
</evidence>
<sequence length="91" mass="10967">MDDYFLHQGFCDFSLNLKRRVFFYFISEPRQEFLLRGNIGKYIFPGVKPQFNISHLLFQGSLFLLNLTKLLFNIGEIDHFFPEQFQDTFLF</sequence>
<reference evidence="2" key="1">
    <citation type="submission" date="2018-02" db="EMBL/GenBank/DDBJ databases">
        <title>Genome sequence of Desulfocucumis palustris strain NAW-5.</title>
        <authorList>
            <person name="Watanabe M."/>
            <person name="Kojima H."/>
            <person name="Fukui M."/>
        </authorList>
    </citation>
    <scope>NUCLEOTIDE SEQUENCE [LARGE SCALE GENOMIC DNA]</scope>
    <source>
        <strain evidence="2">NAW-5</strain>
    </source>
</reference>
<accession>A0A2L2X8W3</accession>
<dbReference type="EMBL" id="BFAV01000016">
    <property type="protein sequence ID" value="GBF32023.1"/>
    <property type="molecule type" value="Genomic_DNA"/>
</dbReference>
<comment type="caution">
    <text evidence="1">The sequence shown here is derived from an EMBL/GenBank/DDBJ whole genome shotgun (WGS) entry which is preliminary data.</text>
</comment>
<keyword evidence="2" id="KW-1185">Reference proteome</keyword>
<dbReference type="Proteomes" id="UP000239549">
    <property type="component" value="Unassembled WGS sequence"/>
</dbReference>
<gene>
    <name evidence="1" type="ORF">DCCM_0214</name>
</gene>